<accession>A0A7V5RR78</accession>
<dbReference type="EMBL" id="DRLI01000314">
    <property type="protein sequence ID" value="HHM02960.1"/>
    <property type="molecule type" value="Genomic_DNA"/>
</dbReference>
<name>A0A7V5RR78_CALAY</name>
<evidence type="ECO:0000313" key="2">
    <source>
        <dbReference type="EMBL" id="HHM02960.1"/>
    </source>
</evidence>
<dbReference type="PANTHER" id="PTHR47396">
    <property type="entry name" value="TYPE I RESTRICTION ENZYME ECOKI R PROTEIN"/>
    <property type="match status" value="1"/>
</dbReference>
<dbReference type="SUPFAM" id="SSF52540">
    <property type="entry name" value="P-loop containing nucleoside triphosphate hydrolases"/>
    <property type="match status" value="2"/>
</dbReference>
<proteinExistence type="predicted"/>
<dbReference type="InterPro" id="IPR050742">
    <property type="entry name" value="Helicase_Restrict-Modif_Enz"/>
</dbReference>
<feature type="domain" description="Helicase ATP-binding" evidence="1">
    <location>
        <begin position="22"/>
        <end position="255"/>
    </location>
</feature>
<dbReference type="PANTHER" id="PTHR47396:SF1">
    <property type="entry name" value="ATP-DEPENDENT HELICASE IRC3-RELATED"/>
    <property type="match status" value="1"/>
</dbReference>
<comment type="caution">
    <text evidence="2">The sequence shown here is derived from an EMBL/GenBank/DDBJ whole genome shotgun (WGS) entry which is preliminary data.</text>
</comment>
<dbReference type="InterPro" id="IPR006935">
    <property type="entry name" value="Helicase/UvrB_N"/>
</dbReference>
<dbReference type="InterPro" id="IPR014001">
    <property type="entry name" value="Helicase_ATP-bd"/>
</dbReference>
<evidence type="ECO:0000259" key="1">
    <source>
        <dbReference type="SMART" id="SM00487"/>
    </source>
</evidence>
<sequence length="436" mass="50434">MDSHAVNPNNRLPAEITENLNPALPLRPYQRQALLRLTERLSTLPAQPAQWLFHMATGSGKTLIMAGAMLHLYRLGYRRFLFFVNSSNIIEKTRGNFLNSHSAKYLFAPQLFIGNRRIRIHAGETFRDAEDEDISIIFTTIQGLHSRLNSPRENSLHDGDFERQKTVFLSDEAHHINAETKKGRLSREESRALLSWEQSVNRIFRAHPRNVLLEFTATADLSHPAIRDKYRDKIVFDYSLARFRRDGYSKEVKVLQSDLPPFERALQALLLSLYRQKLFERHRLHIKPVVLLKSKNITDSRRFFTDFSHRLRNLGREEMAAIETAARGTVVGRALDFFRRRYPGPEELIDELRTEFEPAKCISVDSRNDSEEKQLLINSLEEPDNPYRLVFAVDKLNEGWDVLNLFDIVRLYDTRGNSPAGQPVKTTLSEAQLIGR</sequence>
<dbReference type="SMART" id="SM00487">
    <property type="entry name" value="DEXDc"/>
    <property type="match status" value="1"/>
</dbReference>
<dbReference type="Proteomes" id="UP000885771">
    <property type="component" value="Unassembled WGS sequence"/>
</dbReference>
<dbReference type="Pfam" id="PF04851">
    <property type="entry name" value="ResIII"/>
    <property type="match status" value="1"/>
</dbReference>
<dbReference type="GO" id="GO:0005524">
    <property type="term" value="F:ATP binding"/>
    <property type="evidence" value="ECO:0007669"/>
    <property type="project" value="InterPro"/>
</dbReference>
<dbReference type="AlphaFoldDB" id="A0A7V5RR78"/>
<dbReference type="CDD" id="cd18785">
    <property type="entry name" value="SF2_C"/>
    <property type="match status" value="1"/>
</dbReference>
<dbReference type="GO" id="GO:0003677">
    <property type="term" value="F:DNA binding"/>
    <property type="evidence" value="ECO:0007669"/>
    <property type="project" value="InterPro"/>
</dbReference>
<dbReference type="InterPro" id="IPR027417">
    <property type="entry name" value="P-loop_NTPase"/>
</dbReference>
<dbReference type="Gene3D" id="3.40.50.300">
    <property type="entry name" value="P-loop containing nucleotide triphosphate hydrolases"/>
    <property type="match status" value="2"/>
</dbReference>
<protein>
    <recommendedName>
        <fullName evidence="1">Helicase ATP-binding domain-containing protein</fullName>
    </recommendedName>
</protein>
<organism evidence="2">
    <name type="scientific">Caldithrix abyssi</name>
    <dbReference type="NCBI Taxonomy" id="187145"/>
    <lineage>
        <taxon>Bacteria</taxon>
        <taxon>Pseudomonadati</taxon>
        <taxon>Calditrichota</taxon>
        <taxon>Calditrichia</taxon>
        <taxon>Calditrichales</taxon>
        <taxon>Calditrichaceae</taxon>
        <taxon>Caldithrix</taxon>
    </lineage>
</organism>
<dbReference type="GO" id="GO:0016787">
    <property type="term" value="F:hydrolase activity"/>
    <property type="evidence" value="ECO:0007669"/>
    <property type="project" value="InterPro"/>
</dbReference>
<gene>
    <name evidence="2" type="ORF">ENJ15_08080</name>
</gene>
<dbReference type="GO" id="GO:0005829">
    <property type="term" value="C:cytosol"/>
    <property type="evidence" value="ECO:0007669"/>
    <property type="project" value="TreeGrafter"/>
</dbReference>
<feature type="non-terminal residue" evidence="2">
    <location>
        <position position="436"/>
    </location>
</feature>
<reference evidence="2" key="1">
    <citation type="journal article" date="2020" name="mSystems">
        <title>Genome- and Community-Level Interaction Insights into Carbon Utilization and Element Cycling Functions of Hydrothermarchaeota in Hydrothermal Sediment.</title>
        <authorList>
            <person name="Zhou Z."/>
            <person name="Liu Y."/>
            <person name="Xu W."/>
            <person name="Pan J."/>
            <person name="Luo Z.H."/>
            <person name="Li M."/>
        </authorList>
    </citation>
    <scope>NUCLEOTIDE SEQUENCE [LARGE SCALE GENOMIC DNA]</scope>
    <source>
        <strain evidence="2">HyVt-460</strain>
    </source>
</reference>